<dbReference type="EMBL" id="BSPK01000117">
    <property type="protein sequence ID" value="GLS67882.1"/>
    <property type="molecule type" value="Genomic_DNA"/>
</dbReference>
<dbReference type="CDD" id="cd18161">
    <property type="entry name" value="REC_hyHK_blue-like"/>
    <property type="match status" value="1"/>
</dbReference>
<feature type="coiled-coil region" evidence="7">
    <location>
        <begin position="267"/>
        <end position="294"/>
    </location>
</feature>
<dbReference type="CDD" id="cd00082">
    <property type="entry name" value="HisKA"/>
    <property type="match status" value="1"/>
</dbReference>
<dbReference type="SMART" id="SM00387">
    <property type="entry name" value="HATPase_c"/>
    <property type="match status" value="1"/>
</dbReference>
<dbReference type="SMART" id="SM00065">
    <property type="entry name" value="GAF"/>
    <property type="match status" value="1"/>
</dbReference>
<gene>
    <name evidence="13" type="ORF">GCM10007888_62670</name>
    <name evidence="12" type="ORF">MOX02_05410</name>
</gene>
<feature type="modified residue" description="4-aspartylphosphate" evidence="6">
    <location>
        <position position="1273"/>
    </location>
</feature>
<evidence type="ECO:0000256" key="7">
    <source>
        <dbReference type="SAM" id="Coils"/>
    </source>
</evidence>
<dbReference type="EMBL" id="BJZU01000004">
    <property type="protein sequence ID" value="GEP02503.1"/>
    <property type="molecule type" value="Genomic_DNA"/>
</dbReference>
<keyword evidence="4" id="KW-0808">Transferase</keyword>
<feature type="domain" description="Response regulatory" evidence="9">
    <location>
        <begin position="1223"/>
        <end position="1339"/>
    </location>
</feature>
<keyword evidence="7" id="KW-0175">Coiled coil</keyword>
<evidence type="ECO:0000259" key="10">
    <source>
        <dbReference type="PROSITE" id="PS50112"/>
    </source>
</evidence>
<feature type="domain" description="PAC" evidence="11">
    <location>
        <begin position="482"/>
        <end position="535"/>
    </location>
</feature>
<dbReference type="PROSITE" id="PS50113">
    <property type="entry name" value="PAC"/>
    <property type="match status" value="5"/>
</dbReference>
<dbReference type="SUPFAM" id="SSF55781">
    <property type="entry name" value="GAF domain-like"/>
    <property type="match status" value="1"/>
</dbReference>
<keyword evidence="5" id="KW-0418">Kinase</keyword>
<evidence type="ECO:0000313" key="15">
    <source>
        <dbReference type="Proteomes" id="UP001156856"/>
    </source>
</evidence>
<proteinExistence type="predicted"/>
<dbReference type="InterPro" id="IPR013656">
    <property type="entry name" value="PAS_4"/>
</dbReference>
<dbReference type="GO" id="GO:0000155">
    <property type="term" value="F:phosphorelay sensor kinase activity"/>
    <property type="evidence" value="ECO:0007669"/>
    <property type="project" value="InterPro"/>
</dbReference>
<feature type="domain" description="Histidine kinase" evidence="8">
    <location>
        <begin position="976"/>
        <end position="1200"/>
    </location>
</feature>
<dbReference type="Pfam" id="PF01590">
    <property type="entry name" value="GAF"/>
    <property type="match status" value="1"/>
</dbReference>
<dbReference type="PANTHER" id="PTHR43304">
    <property type="entry name" value="PHYTOCHROME-LIKE PROTEIN CPH1"/>
    <property type="match status" value="1"/>
</dbReference>
<reference evidence="13" key="4">
    <citation type="submission" date="2023-01" db="EMBL/GenBank/DDBJ databases">
        <title>Draft genome sequence of Methylobacterium oxalidis strain NBRC 107715.</title>
        <authorList>
            <person name="Sun Q."/>
            <person name="Mori K."/>
        </authorList>
    </citation>
    <scope>NUCLEOTIDE SEQUENCE</scope>
    <source>
        <strain evidence="13">NBRC 107715</strain>
    </source>
</reference>
<dbReference type="PRINTS" id="PR00344">
    <property type="entry name" value="BCTRLSENSOR"/>
</dbReference>
<evidence type="ECO:0000259" key="9">
    <source>
        <dbReference type="PROSITE" id="PS50110"/>
    </source>
</evidence>
<dbReference type="InterPro" id="IPR001610">
    <property type="entry name" value="PAC"/>
</dbReference>
<dbReference type="Pfam" id="PF08447">
    <property type="entry name" value="PAS_3"/>
    <property type="match status" value="3"/>
</dbReference>
<feature type="domain" description="PAC" evidence="11">
    <location>
        <begin position="106"/>
        <end position="158"/>
    </location>
</feature>
<feature type="domain" description="PAC" evidence="11">
    <location>
        <begin position="359"/>
        <end position="411"/>
    </location>
</feature>
<organism evidence="12 14">
    <name type="scientific">Methylobacterium oxalidis</name>
    <dbReference type="NCBI Taxonomy" id="944322"/>
    <lineage>
        <taxon>Bacteria</taxon>
        <taxon>Pseudomonadati</taxon>
        <taxon>Pseudomonadota</taxon>
        <taxon>Alphaproteobacteria</taxon>
        <taxon>Hyphomicrobiales</taxon>
        <taxon>Methylobacteriaceae</taxon>
        <taxon>Methylobacterium</taxon>
    </lineage>
</organism>
<dbReference type="SMART" id="SM00091">
    <property type="entry name" value="PAS"/>
    <property type="match status" value="6"/>
</dbReference>
<dbReference type="PROSITE" id="PS50112">
    <property type="entry name" value="PAS"/>
    <property type="match status" value="5"/>
</dbReference>
<sequence length="1342" mass="148142">MSEAEVERLRRRERELEEELARLRGDRSSPQAAPYRAIFDSAVDFAIITTDHEGRVTAWNPGAERIMGWSAEEMLGQSAATFFTPEERAADRPATEMRCAVETGRSADERWHLRKDGSRFWASGEMMPLLSPEGADLGFLKILRDRTEATAREGENRRVRDELQVVTDALPVLISFIDPDHVYRFANRHYETWFDRPASEILDRKVREVVGEEIYAARLPYMARALAGEEVAFDAFMPYRGGTTREAEIRYIPRRTRSGTVDGFFVMVTDIAERQQAQADLQAAEDRLRLALEGAGTGIYDYDLVTGELTWDARTRALFGLSEDDPVSYEGAFLPGVHPDDRARADRTVQAAIGSPEGFDIDYRVVGRRDGVERVLGAKGNTVFRDGRPVRFVGTVRDITEARAAEAQARRLAALVEQSSDFIGIAGVDGRAEFLNEAGRRLVGLASLEEARSYDLVDYFEPGDRSAVLGEALPAARESGFWEGDLAFRNFSTGAAVPVHHTIFPVRDAHGAVSGFGTVTRDLTERRRQESFRDALIAFGDRLQACRDTAEMAAVGAEIMARTLGLDRAGYGTVDARLEHIEIERDWTAPGVASIAGRHRFADYGEVQASLEEGREIVIPDVTTDPRTAGNPAPLLAIGVRALINVPVMEQGRIVAVFFLHDRQVRDWRTDKLAFIHDIAERTRAAIERFRAEASRRESEEQFRVFAQAIPNQVWAARPDGSLYWFNDQFYAYCGEPRGSMLGPEAWAGIVHAEDVPPAAAAWAHARATEVVYETEYRVRRADGVYRWFLVRGEPVRDAAGRVARWVGTNTDIDDQKRAVAELARLAGSLEQQVEERTRDRDRMWRLSTDVMLVARFDGAIVAVNPAWTTLFGWSEAELIGRSFMDLVHPDDAASTAATAGDLSAGSVIPRFENRYRHRDGSYRWLSWTAVPDESFIHAVGRDVQVEKEAAEALARTEEALRQSQKMEAVGQLTGGIAHDFNNLLTGIAGSLELLQTRMSQGRMTDLDRYINAAQGASRRAAALTHRLLAFSRRQTLDPKPTNVNALVHGMEDLIRRTVGPSVHIEVVGAAGLWLALVDPPQLENALLNLCINARDAMPDGGRITIETANKWLDERAARERDLPPGQYLSLCVTDTGTGMTPDVIAKAFDPFFTTKPLGQGTGLGLSMIYGFARQSGGQVRIYSEVGQGTTMCIYLPRHYGEAEGDEALPDLAGAPRAEQGQTVLIVDDEPTVRMLVTEVLEDLGYTAIEAADSVAGLKVLQSDVRVDLLVTDVGLPGGMNGRQMADAGRIARVGLKVLFITGYAENAAVGNGHLEPGMAVLTKPFVMEALASRIKDLIAAP</sequence>
<dbReference type="SUPFAM" id="SSF52172">
    <property type="entry name" value="CheY-like"/>
    <property type="match status" value="1"/>
</dbReference>
<dbReference type="Proteomes" id="UP001156856">
    <property type="component" value="Unassembled WGS sequence"/>
</dbReference>
<dbReference type="InterPro" id="IPR004358">
    <property type="entry name" value="Sig_transdc_His_kin-like_C"/>
</dbReference>
<dbReference type="InterPro" id="IPR013655">
    <property type="entry name" value="PAS_fold_3"/>
</dbReference>
<dbReference type="InterPro" id="IPR000700">
    <property type="entry name" value="PAS-assoc_C"/>
</dbReference>
<feature type="domain" description="PAS" evidence="10">
    <location>
        <begin position="852"/>
        <end position="892"/>
    </location>
</feature>
<dbReference type="Pfam" id="PF02518">
    <property type="entry name" value="HATPase_c"/>
    <property type="match status" value="1"/>
</dbReference>
<dbReference type="InterPro" id="IPR035965">
    <property type="entry name" value="PAS-like_dom_sf"/>
</dbReference>
<evidence type="ECO:0000256" key="1">
    <source>
        <dbReference type="ARBA" id="ARBA00000085"/>
    </source>
</evidence>
<dbReference type="InterPro" id="IPR036097">
    <property type="entry name" value="HisK_dim/P_sf"/>
</dbReference>
<evidence type="ECO:0000256" key="6">
    <source>
        <dbReference type="PROSITE-ProRule" id="PRU00169"/>
    </source>
</evidence>
<dbReference type="Gene3D" id="1.10.287.130">
    <property type="match status" value="1"/>
</dbReference>
<dbReference type="FunFam" id="3.30.450.20:FF:000099">
    <property type="entry name" value="Sensory box sensor histidine kinase"/>
    <property type="match status" value="1"/>
</dbReference>
<keyword evidence="3 6" id="KW-0597">Phosphoprotein</keyword>
<evidence type="ECO:0000259" key="8">
    <source>
        <dbReference type="PROSITE" id="PS50109"/>
    </source>
</evidence>
<dbReference type="SMART" id="SM00388">
    <property type="entry name" value="HisKA"/>
    <property type="match status" value="1"/>
</dbReference>
<dbReference type="SMART" id="SM00448">
    <property type="entry name" value="REC"/>
    <property type="match status" value="1"/>
</dbReference>
<comment type="catalytic activity">
    <reaction evidence="1">
        <text>ATP + protein L-histidine = ADP + protein N-phospho-L-histidine.</text>
        <dbReference type="EC" id="2.7.13.3"/>
    </reaction>
</comment>
<reference evidence="12 14" key="3">
    <citation type="submission" date="2019-07" db="EMBL/GenBank/DDBJ databases">
        <title>Whole genome shotgun sequence of Methylobacterium oxalidis NBRC 107715.</title>
        <authorList>
            <person name="Hosoyama A."/>
            <person name="Uohara A."/>
            <person name="Ohji S."/>
            <person name="Ichikawa N."/>
        </authorList>
    </citation>
    <scope>NUCLEOTIDE SEQUENCE [LARGE SCALE GENOMIC DNA]</scope>
    <source>
        <strain evidence="12 14">NBRC 107715</strain>
    </source>
</reference>
<evidence type="ECO:0000313" key="12">
    <source>
        <dbReference type="EMBL" id="GEP02503.1"/>
    </source>
</evidence>
<dbReference type="PANTHER" id="PTHR43304:SF1">
    <property type="entry name" value="PAC DOMAIN-CONTAINING PROTEIN"/>
    <property type="match status" value="1"/>
</dbReference>
<feature type="domain" description="PAC" evidence="11">
    <location>
        <begin position="229"/>
        <end position="283"/>
    </location>
</feature>
<dbReference type="Gene3D" id="3.30.565.10">
    <property type="entry name" value="Histidine kinase-like ATPase, C-terminal domain"/>
    <property type="match status" value="1"/>
</dbReference>
<dbReference type="SUPFAM" id="SSF55785">
    <property type="entry name" value="PYP-like sensor domain (PAS domain)"/>
    <property type="match status" value="6"/>
</dbReference>
<dbReference type="Gene3D" id="3.40.50.2300">
    <property type="match status" value="1"/>
</dbReference>
<dbReference type="InterPro" id="IPR003594">
    <property type="entry name" value="HATPase_dom"/>
</dbReference>
<evidence type="ECO:0000313" key="14">
    <source>
        <dbReference type="Proteomes" id="UP000321960"/>
    </source>
</evidence>
<dbReference type="InterPro" id="IPR003661">
    <property type="entry name" value="HisK_dim/P_dom"/>
</dbReference>
<dbReference type="EC" id="2.7.13.3" evidence="2"/>
<keyword evidence="15" id="KW-1185">Reference proteome</keyword>
<dbReference type="InterPro" id="IPR029016">
    <property type="entry name" value="GAF-like_dom_sf"/>
</dbReference>
<dbReference type="InterPro" id="IPR011006">
    <property type="entry name" value="CheY-like_superfamily"/>
</dbReference>
<feature type="domain" description="PAS" evidence="10">
    <location>
        <begin position="699"/>
        <end position="755"/>
    </location>
</feature>
<dbReference type="PROSITE" id="PS50109">
    <property type="entry name" value="HIS_KIN"/>
    <property type="match status" value="1"/>
</dbReference>
<protein>
    <recommendedName>
        <fullName evidence="2">histidine kinase</fullName>
        <ecNumber evidence="2">2.7.13.3</ecNumber>
    </recommendedName>
</protein>
<evidence type="ECO:0000256" key="2">
    <source>
        <dbReference type="ARBA" id="ARBA00012438"/>
    </source>
</evidence>
<dbReference type="Gene3D" id="3.30.450.20">
    <property type="entry name" value="PAS domain"/>
    <property type="match status" value="6"/>
</dbReference>
<evidence type="ECO:0000259" key="11">
    <source>
        <dbReference type="PROSITE" id="PS50113"/>
    </source>
</evidence>
<dbReference type="PROSITE" id="PS50110">
    <property type="entry name" value="RESPONSE_REGULATORY"/>
    <property type="match status" value="1"/>
</dbReference>
<reference evidence="15" key="2">
    <citation type="journal article" date="2019" name="Int. J. Syst. Evol. Microbiol.">
        <title>The Global Catalogue of Microorganisms (GCM) 10K type strain sequencing project: providing services to taxonomists for standard genome sequencing and annotation.</title>
        <authorList>
            <consortium name="The Broad Institute Genomics Platform"/>
            <consortium name="The Broad Institute Genome Sequencing Center for Infectious Disease"/>
            <person name="Wu L."/>
            <person name="Ma J."/>
        </authorList>
    </citation>
    <scope>NUCLEOTIDE SEQUENCE [LARGE SCALE GENOMIC DNA]</scope>
    <source>
        <strain evidence="15">NBRC 107715</strain>
    </source>
</reference>
<evidence type="ECO:0000256" key="4">
    <source>
        <dbReference type="ARBA" id="ARBA00022679"/>
    </source>
</evidence>
<feature type="domain" description="PAS" evidence="10">
    <location>
        <begin position="31"/>
        <end position="104"/>
    </location>
</feature>
<evidence type="ECO:0000313" key="13">
    <source>
        <dbReference type="EMBL" id="GLS67882.1"/>
    </source>
</evidence>
<dbReference type="SMART" id="SM00086">
    <property type="entry name" value="PAC"/>
    <property type="match status" value="6"/>
</dbReference>
<comment type="caution">
    <text evidence="12">The sequence shown here is derived from an EMBL/GenBank/DDBJ whole genome shotgun (WGS) entry which is preliminary data.</text>
</comment>
<dbReference type="InterPro" id="IPR005467">
    <property type="entry name" value="His_kinase_dom"/>
</dbReference>
<name>A0A512IXW7_9HYPH</name>
<dbReference type="InterPro" id="IPR001789">
    <property type="entry name" value="Sig_transdc_resp-reg_receiver"/>
</dbReference>
<dbReference type="InterPro" id="IPR052162">
    <property type="entry name" value="Sensor_kinase/Photoreceptor"/>
</dbReference>
<reference evidence="13" key="1">
    <citation type="journal article" date="2014" name="Int. J. Syst. Evol. Microbiol.">
        <title>Complete genome of a new Firmicutes species belonging to the dominant human colonic microbiota ('Ruminococcus bicirculans') reveals two chromosomes and a selective capacity to utilize plant glucans.</title>
        <authorList>
            <consortium name="NISC Comparative Sequencing Program"/>
            <person name="Wegmann U."/>
            <person name="Louis P."/>
            <person name="Goesmann A."/>
            <person name="Henrissat B."/>
            <person name="Duncan S.H."/>
            <person name="Flint H.J."/>
        </authorList>
    </citation>
    <scope>NUCLEOTIDE SEQUENCE</scope>
    <source>
        <strain evidence="13">NBRC 107715</strain>
    </source>
</reference>
<dbReference type="Pfam" id="PF00072">
    <property type="entry name" value="Response_reg"/>
    <property type="match status" value="1"/>
</dbReference>
<feature type="domain" description="PAS" evidence="10">
    <location>
        <begin position="284"/>
        <end position="356"/>
    </location>
</feature>
<dbReference type="InterPro" id="IPR003018">
    <property type="entry name" value="GAF"/>
</dbReference>
<dbReference type="Gene3D" id="2.10.70.100">
    <property type="match status" value="1"/>
</dbReference>
<dbReference type="NCBIfam" id="TIGR00229">
    <property type="entry name" value="sensory_box"/>
    <property type="match status" value="6"/>
</dbReference>
<dbReference type="SUPFAM" id="SSF55874">
    <property type="entry name" value="ATPase domain of HSP90 chaperone/DNA topoisomerase II/histidine kinase"/>
    <property type="match status" value="1"/>
</dbReference>
<feature type="domain" description="PAS" evidence="10">
    <location>
        <begin position="408"/>
        <end position="480"/>
    </location>
</feature>
<dbReference type="Proteomes" id="UP000321960">
    <property type="component" value="Unassembled WGS sequence"/>
</dbReference>
<dbReference type="Pfam" id="PF08448">
    <property type="entry name" value="PAS_4"/>
    <property type="match status" value="3"/>
</dbReference>
<dbReference type="Pfam" id="PF00512">
    <property type="entry name" value="HisKA"/>
    <property type="match status" value="1"/>
</dbReference>
<evidence type="ECO:0000256" key="3">
    <source>
        <dbReference type="ARBA" id="ARBA00022553"/>
    </source>
</evidence>
<feature type="domain" description="PAC" evidence="11">
    <location>
        <begin position="773"/>
        <end position="825"/>
    </location>
</feature>
<dbReference type="SUPFAM" id="SSF47384">
    <property type="entry name" value="Homodimeric domain of signal transducing histidine kinase"/>
    <property type="match status" value="1"/>
</dbReference>
<dbReference type="InterPro" id="IPR036890">
    <property type="entry name" value="HATPase_C_sf"/>
</dbReference>
<dbReference type="CDD" id="cd16919">
    <property type="entry name" value="HATPase_CckA-like"/>
    <property type="match status" value="1"/>
</dbReference>
<dbReference type="Gene3D" id="3.30.450.40">
    <property type="match status" value="1"/>
</dbReference>
<dbReference type="InterPro" id="IPR000014">
    <property type="entry name" value="PAS"/>
</dbReference>
<accession>A0A512IXW7</accession>
<dbReference type="CDD" id="cd00130">
    <property type="entry name" value="PAS"/>
    <property type="match status" value="6"/>
</dbReference>
<evidence type="ECO:0000256" key="5">
    <source>
        <dbReference type="ARBA" id="ARBA00022777"/>
    </source>
</evidence>